<feature type="domain" description="VWFA" evidence="6">
    <location>
        <begin position="98"/>
        <end position="294"/>
    </location>
</feature>
<reference evidence="7 8" key="1">
    <citation type="submission" date="2016-09" db="EMBL/GenBank/DDBJ databases">
        <title>genome sequence of Mycobacterium sp. 739 SCH.</title>
        <authorList>
            <person name="Greninger A.L."/>
            <person name="Qin X."/>
            <person name="Jerome K."/>
            <person name="Vora S."/>
            <person name="Quinn K."/>
        </authorList>
    </citation>
    <scope>NUCLEOTIDE SEQUENCE [LARGE SCALE GENOMIC DNA]</scope>
    <source>
        <strain evidence="7 8">SCH</strain>
    </source>
</reference>
<dbReference type="EMBL" id="MCHX01000002">
    <property type="protein sequence ID" value="OFJ55519.1"/>
    <property type="molecule type" value="Genomic_DNA"/>
</dbReference>
<dbReference type="Gene3D" id="3.40.50.410">
    <property type="entry name" value="von Willebrand factor, type A domain"/>
    <property type="match status" value="1"/>
</dbReference>
<feature type="transmembrane region" description="Helical" evidence="5">
    <location>
        <begin position="67"/>
        <end position="85"/>
    </location>
</feature>
<dbReference type="NCBIfam" id="NF010238">
    <property type="entry name" value="PRK13685.1"/>
    <property type="match status" value="1"/>
</dbReference>
<evidence type="ECO:0000313" key="8">
    <source>
        <dbReference type="Proteomes" id="UP000178953"/>
    </source>
</evidence>
<dbReference type="InterPro" id="IPR002035">
    <property type="entry name" value="VWF_A"/>
</dbReference>
<keyword evidence="2 5" id="KW-0812">Transmembrane</keyword>
<organism evidence="7 8">
    <name type="scientific">Mycolicibacterium grossiae</name>
    <dbReference type="NCBI Taxonomy" id="1552759"/>
    <lineage>
        <taxon>Bacteria</taxon>
        <taxon>Bacillati</taxon>
        <taxon>Actinomycetota</taxon>
        <taxon>Actinomycetes</taxon>
        <taxon>Mycobacteriales</taxon>
        <taxon>Mycobacteriaceae</taxon>
        <taxon>Mycolicibacterium</taxon>
    </lineage>
</organism>
<accession>A0A1E8QC45</accession>
<dbReference type="PANTHER" id="PTHR22550:SF5">
    <property type="entry name" value="LEUCINE ZIPPER PROTEIN 4"/>
    <property type="match status" value="1"/>
</dbReference>
<keyword evidence="8" id="KW-1185">Reference proteome</keyword>
<dbReference type="InterPro" id="IPR024163">
    <property type="entry name" value="Aerotolerance_reg_N"/>
</dbReference>
<evidence type="ECO:0000256" key="2">
    <source>
        <dbReference type="ARBA" id="ARBA00022692"/>
    </source>
</evidence>
<evidence type="ECO:0000256" key="1">
    <source>
        <dbReference type="ARBA" id="ARBA00022475"/>
    </source>
</evidence>
<evidence type="ECO:0000256" key="3">
    <source>
        <dbReference type="ARBA" id="ARBA00022989"/>
    </source>
</evidence>
<keyword evidence="1" id="KW-1003">Cell membrane</keyword>
<keyword evidence="3 5" id="KW-1133">Transmembrane helix</keyword>
<evidence type="ECO:0000313" key="7">
    <source>
        <dbReference type="EMBL" id="OFJ55519.1"/>
    </source>
</evidence>
<proteinExistence type="predicted"/>
<dbReference type="InterPro" id="IPR050768">
    <property type="entry name" value="UPF0353/GerABKA_families"/>
</dbReference>
<comment type="caution">
    <text evidence="7">The sequence shown here is derived from an EMBL/GenBank/DDBJ whole genome shotgun (WGS) entry which is preliminary data.</text>
</comment>
<dbReference type="Proteomes" id="UP000178953">
    <property type="component" value="Unassembled WGS sequence"/>
</dbReference>
<dbReference type="PANTHER" id="PTHR22550">
    <property type="entry name" value="SPORE GERMINATION PROTEIN"/>
    <property type="match status" value="1"/>
</dbReference>
<sequence length="335" mass="34676">MTLPVLGALSLTAFEHPWFLLNLGAVAVLLAAYVVLQRRRGRRVLSFPNFAVLDTVAPTRRRPLRHVPAALTIAALAALTVAMAAPRATVRIPQNRAVVMLVIDVSESMAAVDVAPNRLAAAKAAGKAFAEGLSPGIHLGLVAFAGTATVLAPPTTDRQTVEAAIDGLQTAERTATGEGILTALQAISATDALLADDGGPPPARIVLESDGAETVPNDPEAPRGAFTAARTARDQGVAISTVSFGTPRGVVDVNGESVPVPVDDTTLQKICDITGGKAYHAASERELEKVYDTLQTVIGYQTVPSDTGAGWTRLGALVLAAAALATVLINRRLPA</sequence>
<dbReference type="Pfam" id="PF07584">
    <property type="entry name" value="BatA"/>
    <property type="match status" value="1"/>
</dbReference>
<keyword evidence="4 5" id="KW-0472">Membrane</keyword>
<name>A0A1E8QC45_9MYCO</name>
<dbReference type="OrthoDB" id="8882959at2"/>
<evidence type="ECO:0000256" key="4">
    <source>
        <dbReference type="ARBA" id="ARBA00023136"/>
    </source>
</evidence>
<gene>
    <name evidence="7" type="ORF">BEL07_01000</name>
</gene>
<dbReference type="SUPFAM" id="SSF53300">
    <property type="entry name" value="vWA-like"/>
    <property type="match status" value="1"/>
</dbReference>
<dbReference type="RefSeq" id="WP_070351365.1">
    <property type="nucleotide sequence ID" value="NZ_CP043474.1"/>
</dbReference>
<evidence type="ECO:0000259" key="6">
    <source>
        <dbReference type="PROSITE" id="PS50234"/>
    </source>
</evidence>
<dbReference type="SMART" id="SM00327">
    <property type="entry name" value="VWA"/>
    <property type="match status" value="1"/>
</dbReference>
<dbReference type="Pfam" id="PF13519">
    <property type="entry name" value="VWA_2"/>
    <property type="match status" value="1"/>
</dbReference>
<dbReference type="PROSITE" id="PS50234">
    <property type="entry name" value="VWFA"/>
    <property type="match status" value="1"/>
</dbReference>
<feature type="transmembrane region" description="Helical" evidence="5">
    <location>
        <begin position="18"/>
        <end position="36"/>
    </location>
</feature>
<evidence type="ECO:0000256" key="5">
    <source>
        <dbReference type="SAM" id="Phobius"/>
    </source>
</evidence>
<dbReference type="AlphaFoldDB" id="A0A1E8QC45"/>
<protein>
    <recommendedName>
        <fullName evidence="6">VWFA domain-containing protein</fullName>
    </recommendedName>
</protein>
<dbReference type="InterPro" id="IPR036465">
    <property type="entry name" value="vWFA_dom_sf"/>
</dbReference>